<comment type="subunit">
    <text evidence="16">Interacts (via guanylate kinase-like domain) with RIMBP3 (via coiled-coil region). Interacts (via guanylate kinase-like domain) with HOOK2. Interacts (via LRRCT domain) with KLC3. Interacts with HOOK1 and HOOK3.</text>
</comment>
<dbReference type="InterPro" id="IPR008144">
    <property type="entry name" value="Guanylate_kin-like_dom"/>
</dbReference>
<evidence type="ECO:0000313" key="21">
    <source>
        <dbReference type="RefSeq" id="XP_020858010.1"/>
    </source>
</evidence>
<keyword evidence="5" id="KW-0808">Transferase</keyword>
<keyword evidence="3" id="KW-0963">Cytoplasm</keyword>
<keyword evidence="20" id="KW-1185">Reference proteome</keyword>
<dbReference type="Pfam" id="PF12799">
    <property type="entry name" value="LRR_4"/>
    <property type="match status" value="1"/>
</dbReference>
<dbReference type="CDD" id="cd00071">
    <property type="entry name" value="GMPK"/>
    <property type="match status" value="1"/>
</dbReference>
<evidence type="ECO:0000256" key="3">
    <source>
        <dbReference type="ARBA" id="ARBA00022490"/>
    </source>
</evidence>
<keyword evidence="11" id="KW-0744">Spermatogenesis</keyword>
<dbReference type="GO" id="GO:0005524">
    <property type="term" value="F:ATP binding"/>
    <property type="evidence" value="ECO:0007669"/>
    <property type="project" value="UniProtKB-KW"/>
</dbReference>
<evidence type="ECO:0000256" key="17">
    <source>
        <dbReference type="ARBA" id="ARBA00071205"/>
    </source>
</evidence>
<name>A0A6P5LI64_PHACI</name>
<dbReference type="InterPro" id="IPR008145">
    <property type="entry name" value="GK/Ca_channel_bsu"/>
</dbReference>
<evidence type="ECO:0000256" key="4">
    <source>
        <dbReference type="ARBA" id="ARBA00022614"/>
    </source>
</evidence>
<keyword evidence="13" id="KW-0966">Cell projection</keyword>
<evidence type="ECO:0000256" key="15">
    <source>
        <dbReference type="ARBA" id="ARBA00054148"/>
    </source>
</evidence>
<dbReference type="SMART" id="SM00365">
    <property type="entry name" value="LRR_SD22"/>
    <property type="match status" value="6"/>
</dbReference>
<keyword evidence="6" id="KW-0677">Repeat</keyword>
<dbReference type="FunCoup" id="A0A6P5LI64">
    <property type="interactions" value="104"/>
</dbReference>
<dbReference type="Pfam" id="PF14580">
    <property type="entry name" value="LRR_9"/>
    <property type="match status" value="1"/>
</dbReference>
<dbReference type="PROSITE" id="PS50052">
    <property type="entry name" value="GUANYLATE_KINASE_2"/>
    <property type="match status" value="1"/>
</dbReference>
<dbReference type="PROSITE" id="PS51450">
    <property type="entry name" value="LRR"/>
    <property type="match status" value="5"/>
</dbReference>
<dbReference type="AlphaFoldDB" id="A0A6P5LI64"/>
<evidence type="ECO:0000256" key="5">
    <source>
        <dbReference type="ARBA" id="ARBA00022679"/>
    </source>
</evidence>
<evidence type="ECO:0000256" key="11">
    <source>
        <dbReference type="ARBA" id="ARBA00022871"/>
    </source>
</evidence>
<dbReference type="GO" id="GO:0030154">
    <property type="term" value="P:cell differentiation"/>
    <property type="evidence" value="ECO:0007669"/>
    <property type="project" value="UniProtKB-KW"/>
</dbReference>
<dbReference type="InParanoid" id="A0A6P5LI64"/>
<keyword evidence="12" id="KW-0206">Cytoskeleton</keyword>
<reference evidence="21" key="1">
    <citation type="submission" date="2025-08" db="UniProtKB">
        <authorList>
            <consortium name="RefSeq"/>
        </authorList>
    </citation>
    <scope>IDENTIFICATION</scope>
    <source>
        <tissue evidence="21">Spleen</tissue>
    </source>
</reference>
<evidence type="ECO:0000259" key="19">
    <source>
        <dbReference type="PROSITE" id="PS50052"/>
    </source>
</evidence>
<keyword evidence="7" id="KW-0547">Nucleotide-binding</keyword>
<dbReference type="Gene3D" id="3.80.10.10">
    <property type="entry name" value="Ribonuclease Inhibitor"/>
    <property type="match status" value="2"/>
</dbReference>
<evidence type="ECO:0000256" key="14">
    <source>
        <dbReference type="ARBA" id="ARBA00023329"/>
    </source>
</evidence>
<dbReference type="SUPFAM" id="SSF52058">
    <property type="entry name" value="L domain-like"/>
    <property type="match status" value="1"/>
</dbReference>
<evidence type="ECO:0000256" key="7">
    <source>
        <dbReference type="ARBA" id="ARBA00022741"/>
    </source>
</evidence>
<dbReference type="GO" id="GO:0004385">
    <property type="term" value="F:GMP kinase activity"/>
    <property type="evidence" value="ECO:0007669"/>
    <property type="project" value="TreeGrafter"/>
</dbReference>
<dbReference type="GO" id="GO:0007283">
    <property type="term" value="P:spermatogenesis"/>
    <property type="evidence" value="ECO:0007669"/>
    <property type="project" value="UniProtKB-KW"/>
</dbReference>
<sequence>MSSPELRYNRSSMTNTFPLGKKLPSGFSSVSFFLQQLFHNDPSLGLGFDEAEEAEEEDNVEAEEESSESEEEMPVVENEFDGVLREEAVAEALCKLGRSGPGTEQVYLNLSLPNSDLIDVSILCGYSHLENLELSHNKINDLSCVSHMPYLIELNASYNELTTFFGFKPPKNLKKVDFSYNKIQEMNDLHAYPGLSKLILDNNEIKDIKGLENCRNLTHLSLANNKITKMEGLCNLPIKILCLSSNQIEEITCLDNLKTLQNLDLSGNKISSLQGIENHDLLEIINLEDNKIAELSEIKHIENLPLLRVLNLLKNPLQEKPDYWLFVLYTLPRLTELDRKKIKVEQKVEALNKYNPPPEVVAAQDHLTHIANSMMQPQRIFDSTLPSLDAPYPMLVLVGPQAGGKRELAHQLCRQFSTFFRHGACHTTRLPYFGEGDRVDYHFVSPEVFDEMRYLFQGKFILTYQYNKDNYGLSRDTIEGIARDGLASCVHLEIEGVRSLKHSYFEPRYILLVPMNKEKYEGNLRRMGLFSRSEIEFSVSRVDYYVRINQDNPGYFDALINTDDMNLAYQKLCELIRQYLALSDHLDSIIPGTEDTNKEMLNRRSPENEEYFWHLSSNALFSDFLDSTDRNYVISLSAKLSAEEIPAEIISMQKRREAARQALMGKVPPDCTILFQRGPVPTPLSTIAHLDRTSPTRVWSKNRFAGDSNLIPPPCFSEGVSYRESFIMSKAPALTTFAHFPKEASLMTDISSPITSDVSKAFPTVETAKEQLIKPSFESSERKLKVRPTGYQSTIQPGSNTKVILPPIPQCRK</sequence>
<dbReference type="GeneID" id="110219202"/>
<organism evidence="20 21">
    <name type="scientific">Phascolarctos cinereus</name>
    <name type="common">Koala</name>
    <dbReference type="NCBI Taxonomy" id="38626"/>
    <lineage>
        <taxon>Eukaryota</taxon>
        <taxon>Metazoa</taxon>
        <taxon>Chordata</taxon>
        <taxon>Craniata</taxon>
        <taxon>Vertebrata</taxon>
        <taxon>Euteleostomi</taxon>
        <taxon>Mammalia</taxon>
        <taxon>Metatheria</taxon>
        <taxon>Diprotodontia</taxon>
        <taxon>Phascolarctidae</taxon>
        <taxon>Phascolarctos</taxon>
    </lineage>
</organism>
<keyword evidence="10" id="KW-0067">ATP-binding</keyword>
<evidence type="ECO:0000256" key="9">
    <source>
        <dbReference type="ARBA" id="ARBA00022782"/>
    </source>
</evidence>
<evidence type="ECO:0000313" key="20">
    <source>
        <dbReference type="Proteomes" id="UP000515140"/>
    </source>
</evidence>
<evidence type="ECO:0000256" key="12">
    <source>
        <dbReference type="ARBA" id="ARBA00023212"/>
    </source>
</evidence>
<dbReference type="GO" id="GO:0001669">
    <property type="term" value="C:acrosomal vesicle"/>
    <property type="evidence" value="ECO:0007669"/>
    <property type="project" value="UniProtKB-SubCell"/>
</dbReference>
<comment type="subcellular location">
    <subcellularLocation>
        <location evidence="1">Cytoplasm</location>
        <location evidence="1">Cytoskeleton</location>
        <location evidence="1">Cilium basal body</location>
    </subcellularLocation>
    <subcellularLocation>
        <location evidence="2">Cytoplasmic vesicle</location>
        <location evidence="2">Secretory vesicle</location>
        <location evidence="2">Acrosome</location>
    </subcellularLocation>
</comment>
<evidence type="ECO:0000256" key="2">
    <source>
        <dbReference type="ARBA" id="ARBA00004218"/>
    </source>
</evidence>
<dbReference type="Gene3D" id="3.40.50.300">
    <property type="entry name" value="P-loop containing nucleotide triphosphate hydrolases"/>
    <property type="match status" value="1"/>
</dbReference>
<feature type="compositionally biased region" description="Acidic residues" evidence="18">
    <location>
        <begin position="49"/>
        <end position="75"/>
    </location>
</feature>
<accession>A0A6P5LI64</accession>
<dbReference type="PANTHER" id="PTHR23117">
    <property type="entry name" value="GUANYLATE KINASE-RELATED"/>
    <property type="match status" value="1"/>
</dbReference>
<evidence type="ECO:0000256" key="18">
    <source>
        <dbReference type="SAM" id="MobiDB-lite"/>
    </source>
</evidence>
<protein>
    <recommendedName>
        <fullName evidence="17">Leucine-rich repeat and guanylate kinase domain-containing protein</fullName>
    </recommendedName>
</protein>
<feature type="domain" description="Guanylate kinase-like" evidence="19">
    <location>
        <begin position="392"/>
        <end position="577"/>
    </location>
</feature>
<dbReference type="CTD" id="136332"/>
<dbReference type="InterPro" id="IPR027417">
    <property type="entry name" value="P-loop_NTPase"/>
</dbReference>
<dbReference type="InterPro" id="IPR032675">
    <property type="entry name" value="LRR_dom_sf"/>
</dbReference>
<keyword evidence="4" id="KW-0433">Leucine-rich repeat</keyword>
<dbReference type="SUPFAM" id="SSF52540">
    <property type="entry name" value="P-loop containing nucleoside triphosphate hydrolases"/>
    <property type="match status" value="1"/>
</dbReference>
<dbReference type="RefSeq" id="XP_020858010.1">
    <property type="nucleotide sequence ID" value="XM_021002351.1"/>
</dbReference>
<evidence type="ECO:0000256" key="6">
    <source>
        <dbReference type="ARBA" id="ARBA00022737"/>
    </source>
</evidence>
<dbReference type="PANTHER" id="PTHR23117:SF18">
    <property type="entry name" value="LEUCINE-RICH REPEAT AND GUANYLATE KINASE DOMAIN-CONTAINING PROTEIN"/>
    <property type="match status" value="1"/>
</dbReference>
<dbReference type="GO" id="GO:0005829">
    <property type="term" value="C:cytosol"/>
    <property type="evidence" value="ECO:0007669"/>
    <property type="project" value="TreeGrafter"/>
</dbReference>
<proteinExistence type="predicted"/>
<dbReference type="Proteomes" id="UP000515140">
    <property type="component" value="Unplaced"/>
</dbReference>
<evidence type="ECO:0000256" key="13">
    <source>
        <dbReference type="ARBA" id="ARBA00023273"/>
    </source>
</evidence>
<keyword evidence="9" id="KW-0221">Differentiation</keyword>
<dbReference type="InterPro" id="IPR025875">
    <property type="entry name" value="Leu-rich_rpt_4"/>
</dbReference>
<keyword evidence="8 21" id="KW-0418">Kinase</keyword>
<dbReference type="KEGG" id="pcw:110219202"/>
<comment type="function">
    <text evidence="15">Involved in multiple aspects of sperm assembly including acrosome attachment, shaping of the sperm head and in the early aspects of axoneme development. Not essential for primary cilium biogenesis.</text>
</comment>
<dbReference type="FunFam" id="3.80.10.10:FF:000238">
    <property type="entry name" value="Leucine rich repeats and guanylate kinase domain containing"/>
    <property type="match status" value="1"/>
</dbReference>
<evidence type="ECO:0000256" key="1">
    <source>
        <dbReference type="ARBA" id="ARBA00004120"/>
    </source>
</evidence>
<evidence type="ECO:0000256" key="8">
    <source>
        <dbReference type="ARBA" id="ARBA00022777"/>
    </source>
</evidence>
<dbReference type="FunFam" id="3.80.10.10:FF:000191">
    <property type="entry name" value="Leucine rich repeats and guanylate kinase domain containing"/>
    <property type="match status" value="1"/>
</dbReference>
<evidence type="ECO:0000256" key="10">
    <source>
        <dbReference type="ARBA" id="ARBA00022840"/>
    </source>
</evidence>
<dbReference type="SMART" id="SM00072">
    <property type="entry name" value="GuKc"/>
    <property type="match status" value="1"/>
</dbReference>
<keyword evidence="14" id="KW-0968">Cytoplasmic vesicle</keyword>
<dbReference type="InterPro" id="IPR001611">
    <property type="entry name" value="Leu-rich_rpt"/>
</dbReference>
<evidence type="ECO:0000256" key="16">
    <source>
        <dbReference type="ARBA" id="ARBA00062266"/>
    </source>
</evidence>
<dbReference type="Pfam" id="PF00625">
    <property type="entry name" value="Guanylate_kin"/>
    <property type="match status" value="1"/>
</dbReference>
<feature type="region of interest" description="Disordered" evidence="18">
    <location>
        <begin position="44"/>
        <end position="75"/>
    </location>
</feature>
<gene>
    <name evidence="21" type="primary">LRGUK</name>
</gene>
<dbReference type="FunFam" id="3.40.50.300:FF:000828">
    <property type="entry name" value="leucine-rich repeat and guanylate kinase domain-containing protein-like"/>
    <property type="match status" value="1"/>
</dbReference>